<evidence type="ECO:0000313" key="2">
    <source>
        <dbReference type="Proteomes" id="UP000078390"/>
    </source>
</evidence>
<name>A0A179D5M7_9BACT</name>
<dbReference type="RefSeq" id="WP_068669838.1">
    <property type="nucleotide sequence ID" value="NZ_LWLG01000004.1"/>
</dbReference>
<sequence>MKRLGELKPIKDFREEERQARLPQGFKPQEQIALGQAAADALMDVVRRQGLSKKIEGKEYLFYEAWLTLGRFFKLTPKVEWSKPIWHEGRVIAWEARAVVVDEEGREVAAAEAMCGKDEKGWAKRPAYALRSMAQTRACAKALRSVLSWIVVLAGFAPTPAEEIENGADA</sequence>
<evidence type="ECO:0000313" key="1">
    <source>
        <dbReference type="EMBL" id="OAQ21029.1"/>
    </source>
</evidence>
<organism evidence="1 2">
    <name type="scientific">Thermosulfurimonas dismutans</name>
    <dbReference type="NCBI Taxonomy" id="999894"/>
    <lineage>
        <taxon>Bacteria</taxon>
        <taxon>Pseudomonadati</taxon>
        <taxon>Thermodesulfobacteriota</taxon>
        <taxon>Thermodesulfobacteria</taxon>
        <taxon>Thermodesulfobacteriales</taxon>
        <taxon>Thermodesulfobacteriaceae</taxon>
        <taxon>Thermosulfurimonas</taxon>
    </lineage>
</organism>
<comment type="caution">
    <text evidence="1">The sequence shown here is derived from an EMBL/GenBank/DDBJ whole genome shotgun (WGS) entry which is preliminary data.</text>
</comment>
<dbReference type="STRING" id="999894.TDIS_0955"/>
<gene>
    <name evidence="1" type="ORF">TDIS_0955</name>
</gene>
<keyword evidence="2" id="KW-1185">Reference proteome</keyword>
<dbReference type="EMBL" id="LWLG01000004">
    <property type="protein sequence ID" value="OAQ21029.1"/>
    <property type="molecule type" value="Genomic_DNA"/>
</dbReference>
<dbReference type="AlphaFoldDB" id="A0A179D5M7"/>
<accession>A0A179D5M7</accession>
<proteinExistence type="predicted"/>
<reference evidence="1 2" key="1">
    <citation type="submission" date="2016-04" db="EMBL/GenBank/DDBJ databases">
        <title>Genome analysis of Thermosulfurimonas dismutans, the first thermophilic sulfur-disproportionating bacterium of the phylum Thermodesulfobacteria.</title>
        <authorList>
            <person name="Mardanov A.V."/>
            <person name="Beletsky A.V."/>
            <person name="Kadnikov V.V."/>
            <person name="Slobodkin A.I."/>
            <person name="Ravin N.V."/>
        </authorList>
    </citation>
    <scope>NUCLEOTIDE SEQUENCE [LARGE SCALE GENOMIC DNA]</scope>
    <source>
        <strain evidence="1 2">S95</strain>
    </source>
</reference>
<protein>
    <submittedName>
        <fullName evidence="1">Uncharacterized protein</fullName>
    </submittedName>
</protein>
<dbReference type="Proteomes" id="UP000078390">
    <property type="component" value="Unassembled WGS sequence"/>
</dbReference>